<evidence type="ECO:0000313" key="7">
    <source>
        <dbReference type="Proteomes" id="UP001151752"/>
    </source>
</evidence>
<dbReference type="EMBL" id="JAPFFM010000003">
    <property type="protein sequence ID" value="KAJ6767548.1"/>
    <property type="molecule type" value="Genomic_DNA"/>
</dbReference>
<dbReference type="PROSITE" id="PS51469">
    <property type="entry name" value="SUN"/>
    <property type="match status" value="1"/>
</dbReference>
<evidence type="ECO:0000256" key="2">
    <source>
        <dbReference type="ARBA" id="ARBA00022692"/>
    </source>
</evidence>
<dbReference type="Proteomes" id="UP001151752">
    <property type="component" value="Chromosome 8"/>
</dbReference>
<dbReference type="Pfam" id="PF07738">
    <property type="entry name" value="Sad1_UNC"/>
    <property type="match status" value="1"/>
</dbReference>
<comment type="caution">
    <text evidence="6">The sequence shown here is derived from an EMBL/GenBank/DDBJ whole genome shotgun (WGS) entry which is preliminary data.</text>
</comment>
<proteinExistence type="predicted"/>
<evidence type="ECO:0000313" key="6">
    <source>
        <dbReference type="EMBL" id="KAJ6767548.1"/>
    </source>
</evidence>
<organism evidence="6 7">
    <name type="scientific">Salix koriyanagi</name>
    <dbReference type="NCBI Taxonomy" id="2511006"/>
    <lineage>
        <taxon>Eukaryota</taxon>
        <taxon>Viridiplantae</taxon>
        <taxon>Streptophyta</taxon>
        <taxon>Embryophyta</taxon>
        <taxon>Tracheophyta</taxon>
        <taxon>Spermatophyta</taxon>
        <taxon>Magnoliopsida</taxon>
        <taxon>eudicotyledons</taxon>
        <taxon>Gunneridae</taxon>
        <taxon>Pentapetalae</taxon>
        <taxon>rosids</taxon>
        <taxon>fabids</taxon>
        <taxon>Malpighiales</taxon>
        <taxon>Salicaceae</taxon>
        <taxon>Saliceae</taxon>
        <taxon>Salix</taxon>
    </lineage>
</organism>
<accession>A0A9Q1ADT8</accession>
<dbReference type="Gene3D" id="2.60.120.260">
    <property type="entry name" value="Galactose-binding domain-like"/>
    <property type="match status" value="1"/>
</dbReference>
<reference evidence="6" key="1">
    <citation type="submission" date="2022-11" db="EMBL/GenBank/DDBJ databases">
        <authorList>
            <person name="Hyden B.L."/>
            <person name="Feng K."/>
            <person name="Yates T."/>
            <person name="Jawdy S."/>
            <person name="Smart L.B."/>
            <person name="Muchero W."/>
        </authorList>
    </citation>
    <scope>NUCLEOTIDE SEQUENCE</scope>
    <source>
        <tissue evidence="6">Shoot tip</tissue>
    </source>
</reference>
<dbReference type="GO" id="GO:0005635">
    <property type="term" value="C:nuclear envelope"/>
    <property type="evidence" value="ECO:0007669"/>
    <property type="project" value="TreeGrafter"/>
</dbReference>
<dbReference type="InterPro" id="IPR045119">
    <property type="entry name" value="SUN1-5"/>
</dbReference>
<evidence type="ECO:0000256" key="3">
    <source>
        <dbReference type="ARBA" id="ARBA00022989"/>
    </source>
</evidence>
<dbReference type="GO" id="GO:0016020">
    <property type="term" value="C:membrane"/>
    <property type="evidence" value="ECO:0007669"/>
    <property type="project" value="UniProtKB-SubCell"/>
</dbReference>
<dbReference type="PANTHER" id="PTHR12911:SF8">
    <property type="entry name" value="KLAROID PROTEIN-RELATED"/>
    <property type="match status" value="1"/>
</dbReference>
<gene>
    <name evidence="6" type="ORF">OIU74_021420</name>
</gene>
<keyword evidence="3" id="KW-1133">Transmembrane helix</keyword>
<evidence type="ECO:0000259" key="5">
    <source>
        <dbReference type="PROSITE" id="PS51469"/>
    </source>
</evidence>
<keyword evidence="7" id="KW-1185">Reference proteome</keyword>
<name>A0A9Q1ADT8_9ROSI</name>
<dbReference type="InterPro" id="IPR012919">
    <property type="entry name" value="SUN_dom"/>
</dbReference>
<dbReference type="GO" id="GO:0043495">
    <property type="term" value="F:protein-membrane adaptor activity"/>
    <property type="evidence" value="ECO:0007669"/>
    <property type="project" value="TreeGrafter"/>
</dbReference>
<feature type="domain" description="SUN" evidence="5">
    <location>
        <begin position="1"/>
        <end position="114"/>
    </location>
</feature>
<comment type="subcellular location">
    <subcellularLocation>
        <location evidence="1">Membrane</location>
    </subcellularLocation>
</comment>
<protein>
    <submittedName>
        <fullName evidence="6">KLAROID ISOFORM A-RELATED</fullName>
    </submittedName>
</protein>
<keyword evidence="2" id="KW-0812">Transmembrane</keyword>
<evidence type="ECO:0000256" key="4">
    <source>
        <dbReference type="ARBA" id="ARBA00023136"/>
    </source>
</evidence>
<dbReference type="AlphaFoldDB" id="A0A9Q1ADT8"/>
<keyword evidence="4" id="KW-0472">Membrane</keyword>
<reference evidence="6" key="2">
    <citation type="journal article" date="2023" name="Int. J. Mol. Sci.">
        <title>De Novo Assembly and Annotation of 11 Diverse Shrub Willow (Salix) Genomes Reveals Novel Gene Organization in Sex-Linked Regions.</title>
        <authorList>
            <person name="Hyden B."/>
            <person name="Feng K."/>
            <person name="Yates T.B."/>
            <person name="Jawdy S."/>
            <person name="Cereghino C."/>
            <person name="Smart L.B."/>
            <person name="Muchero W."/>
        </authorList>
    </citation>
    <scope>NUCLEOTIDE SEQUENCE</scope>
    <source>
        <tissue evidence="6">Shoot tip</tissue>
    </source>
</reference>
<dbReference type="PANTHER" id="PTHR12911">
    <property type="entry name" value="SAD1/UNC-84-LIKE PROTEIN-RELATED"/>
    <property type="match status" value="1"/>
</dbReference>
<sequence length="124" mass="14125">MTVNNIVGELVAFERFRIWNRLDLRLPSVAYDRSSAPKDCRVSGWMQNPAGDKEKVFLLTEFTYDLEKSNAQTFNVLDKTASGLVDTMRLDFTSNHGNPSLTCIYRFRVHGYEPDPASMTAMQP</sequence>
<evidence type="ECO:0000256" key="1">
    <source>
        <dbReference type="ARBA" id="ARBA00004370"/>
    </source>
</evidence>